<feature type="transmembrane region" description="Helical" evidence="2">
    <location>
        <begin position="270"/>
        <end position="293"/>
    </location>
</feature>
<feature type="region of interest" description="Disordered" evidence="1">
    <location>
        <begin position="33"/>
        <end position="57"/>
    </location>
</feature>
<feature type="transmembrane region" description="Helical" evidence="2">
    <location>
        <begin position="84"/>
        <end position="102"/>
    </location>
</feature>
<proteinExistence type="predicted"/>
<feature type="transmembrane region" description="Helical" evidence="2">
    <location>
        <begin position="378"/>
        <end position="404"/>
    </location>
</feature>
<feature type="transmembrane region" description="Helical" evidence="2">
    <location>
        <begin position="173"/>
        <end position="195"/>
    </location>
</feature>
<organism evidence="3">
    <name type="scientific">uncultured marine group II/III euryarchaeote AD1000_117_B07</name>
    <dbReference type="NCBI Taxonomy" id="1457721"/>
    <lineage>
        <taxon>Archaea</taxon>
        <taxon>Methanobacteriati</taxon>
        <taxon>Methanobacteriota</taxon>
        <taxon>environmental samples</taxon>
    </lineage>
</organism>
<evidence type="ECO:0000256" key="1">
    <source>
        <dbReference type="SAM" id="MobiDB-lite"/>
    </source>
</evidence>
<accession>A0A075FJD0</accession>
<keyword evidence="2" id="KW-0472">Membrane</keyword>
<dbReference type="AlphaFoldDB" id="A0A075FJD0"/>
<evidence type="ECO:0000313" key="3">
    <source>
        <dbReference type="EMBL" id="AIE91328.1"/>
    </source>
</evidence>
<name>A0A075FJD0_9EURY</name>
<sequence>MRFGPLIAVVFAFFLIAIYPYYAEDDNPPTFIISDDDGDGITNDKDQCPEEDASERDIDEDGCLDSEITKEEVDYIEKIAKFNLGQYILFAVLSLLGTAIYWEREKLRAVLYEDDDLDFSKLTEQESSSDIEEDIDYAELGKDKEYNIQTKSRSSFSFSFSKLSEEADRGTQILCLVYIVLLFTALGYVGEFSWFDVEGTQNDVPGGGYQIDAYESYFEVRHYSKHLDFEISSPSLLYKYEIEQQSISYESSRCTDEIDEFYNCDYRQSLFGTVNTLLSVSLFLSFFAILLAFRAQKYRIWLASVFSIALITSMASLLIFTSLIDNALIADSHTLDENQEMAGGCWMSNPAIWGETECVSLDDGEYSYETEISYSPGISFYIVLICTSMMFVGLFTHIVPMIAMEKITWTEAVKRNWQVFAVIFLVIFLWRLNVLMTSL</sequence>
<keyword evidence="2" id="KW-1133">Transmembrane helix</keyword>
<dbReference type="EMBL" id="KF900335">
    <property type="protein sequence ID" value="AIE91328.1"/>
    <property type="molecule type" value="Genomic_DNA"/>
</dbReference>
<evidence type="ECO:0000256" key="2">
    <source>
        <dbReference type="SAM" id="Phobius"/>
    </source>
</evidence>
<reference evidence="3" key="1">
    <citation type="journal article" date="2014" name="Genome Biol. Evol.">
        <title>Pangenome evidence for extensive interdomain horizontal transfer affecting lineage core and shell genes in uncultured planktonic thaumarchaeota and euryarchaeota.</title>
        <authorList>
            <person name="Deschamps P."/>
            <person name="Zivanovic Y."/>
            <person name="Moreira D."/>
            <person name="Rodriguez-Valera F."/>
            <person name="Lopez-Garcia P."/>
        </authorList>
    </citation>
    <scope>NUCLEOTIDE SEQUENCE</scope>
</reference>
<feature type="transmembrane region" description="Helical" evidence="2">
    <location>
        <begin position="416"/>
        <end position="436"/>
    </location>
</feature>
<feature type="transmembrane region" description="Helical" evidence="2">
    <location>
        <begin position="300"/>
        <end position="324"/>
    </location>
</feature>
<keyword evidence="2" id="KW-0812">Transmembrane</keyword>
<feature type="transmembrane region" description="Helical" evidence="2">
    <location>
        <begin position="5"/>
        <end position="22"/>
    </location>
</feature>
<protein>
    <submittedName>
        <fullName evidence="3">Uncharacterized protein</fullName>
    </submittedName>
</protein>